<proteinExistence type="predicted"/>
<reference evidence="2 3" key="1">
    <citation type="submission" date="2018-11" db="EMBL/GenBank/DDBJ databases">
        <authorList>
            <consortium name="Pathogen Informatics"/>
        </authorList>
    </citation>
    <scope>NUCLEOTIDE SEQUENCE [LARGE SCALE GENOMIC DNA]</scope>
</reference>
<evidence type="ECO:0000313" key="2">
    <source>
        <dbReference type="EMBL" id="VDN43680.1"/>
    </source>
</evidence>
<accession>A0A3P7NRZ7</accession>
<dbReference type="EMBL" id="UYRU01108752">
    <property type="protein sequence ID" value="VDN43680.1"/>
    <property type="molecule type" value="Genomic_DNA"/>
</dbReference>
<keyword evidence="3" id="KW-1185">Reference proteome</keyword>
<dbReference type="Proteomes" id="UP000281553">
    <property type="component" value="Unassembled WGS sequence"/>
</dbReference>
<protein>
    <submittedName>
        <fullName evidence="2">Uncharacterized protein</fullName>
    </submittedName>
</protein>
<name>A0A3P7NRZ7_DIBLA</name>
<organism evidence="2 3">
    <name type="scientific">Dibothriocephalus latus</name>
    <name type="common">Fish tapeworm</name>
    <name type="synonym">Diphyllobothrium latum</name>
    <dbReference type="NCBI Taxonomy" id="60516"/>
    <lineage>
        <taxon>Eukaryota</taxon>
        <taxon>Metazoa</taxon>
        <taxon>Spiralia</taxon>
        <taxon>Lophotrochozoa</taxon>
        <taxon>Platyhelminthes</taxon>
        <taxon>Cestoda</taxon>
        <taxon>Eucestoda</taxon>
        <taxon>Diphyllobothriidea</taxon>
        <taxon>Diphyllobothriidae</taxon>
        <taxon>Dibothriocephalus</taxon>
    </lineage>
</organism>
<evidence type="ECO:0000256" key="1">
    <source>
        <dbReference type="SAM" id="SignalP"/>
    </source>
</evidence>
<gene>
    <name evidence="2" type="ORF">DILT_LOCUS19156</name>
</gene>
<feature type="non-terminal residue" evidence="2">
    <location>
        <position position="90"/>
    </location>
</feature>
<evidence type="ECO:0000313" key="3">
    <source>
        <dbReference type="Proteomes" id="UP000281553"/>
    </source>
</evidence>
<sequence>MRRLHPLLLCFLALLLLLMTAALTQAASLEKITSEDDTLQAGDEMQMYVDADDGVEGGEAVEELARASNPLAPAGWWSRLRRRIGRFLRG</sequence>
<feature type="chain" id="PRO_5018172173" evidence="1">
    <location>
        <begin position="27"/>
        <end position="90"/>
    </location>
</feature>
<keyword evidence="1" id="KW-0732">Signal</keyword>
<feature type="signal peptide" evidence="1">
    <location>
        <begin position="1"/>
        <end position="26"/>
    </location>
</feature>
<dbReference type="AlphaFoldDB" id="A0A3P7NRZ7"/>